<dbReference type="Gene3D" id="3.40.50.1000">
    <property type="entry name" value="HAD superfamily/HAD-like"/>
    <property type="match status" value="1"/>
</dbReference>
<dbReference type="SUPFAM" id="SSF56784">
    <property type="entry name" value="HAD-like"/>
    <property type="match status" value="1"/>
</dbReference>
<dbReference type="SFLD" id="SFLDS00003">
    <property type="entry name" value="Haloacid_Dehalogenase"/>
    <property type="match status" value="1"/>
</dbReference>
<keyword evidence="3" id="KW-1185">Reference proteome</keyword>
<dbReference type="EMBL" id="BIFT01000001">
    <property type="protein sequence ID" value="GCE24636.1"/>
    <property type="molecule type" value="Genomic_DNA"/>
</dbReference>
<evidence type="ECO:0000313" key="2">
    <source>
        <dbReference type="EMBL" id="GCE24636.1"/>
    </source>
</evidence>
<keyword evidence="1" id="KW-0378">Hydrolase</keyword>
<accession>A0A402AZV3</accession>
<dbReference type="SFLD" id="SFLDG01129">
    <property type="entry name" value="C1.5:_HAD__Beta-PGM__Phosphata"/>
    <property type="match status" value="1"/>
</dbReference>
<organism evidence="2 3">
    <name type="scientific">Dictyobacter alpinus</name>
    <dbReference type="NCBI Taxonomy" id="2014873"/>
    <lineage>
        <taxon>Bacteria</taxon>
        <taxon>Bacillati</taxon>
        <taxon>Chloroflexota</taxon>
        <taxon>Ktedonobacteria</taxon>
        <taxon>Ktedonobacterales</taxon>
        <taxon>Dictyobacteraceae</taxon>
        <taxon>Dictyobacter</taxon>
    </lineage>
</organism>
<dbReference type="NCBIfam" id="TIGR01493">
    <property type="entry name" value="HAD-SF-IA-v2"/>
    <property type="match status" value="1"/>
</dbReference>
<dbReference type="InterPro" id="IPR006439">
    <property type="entry name" value="HAD-SF_hydro_IA"/>
</dbReference>
<evidence type="ECO:0000256" key="1">
    <source>
        <dbReference type="ARBA" id="ARBA00022801"/>
    </source>
</evidence>
<dbReference type="PANTHER" id="PTHR43316">
    <property type="entry name" value="HYDROLASE, HALOACID DELAHOGENASE-RELATED"/>
    <property type="match status" value="1"/>
</dbReference>
<dbReference type="AlphaFoldDB" id="A0A402AZV3"/>
<comment type="caution">
    <text evidence="2">The sequence shown here is derived from an EMBL/GenBank/DDBJ whole genome shotgun (WGS) entry which is preliminary data.</text>
</comment>
<dbReference type="Proteomes" id="UP000287171">
    <property type="component" value="Unassembled WGS sequence"/>
</dbReference>
<name>A0A402AZV3_9CHLR</name>
<reference evidence="3" key="1">
    <citation type="submission" date="2018-12" db="EMBL/GenBank/DDBJ databases">
        <title>Tengunoibacter tsumagoiensis gen. nov., sp. nov., Dictyobacter kobayashii sp. nov., D. alpinus sp. nov., and D. joshuensis sp. nov. and description of Dictyobacteraceae fam. nov. within the order Ktedonobacterales isolated from Tengu-no-mugimeshi.</title>
        <authorList>
            <person name="Wang C.M."/>
            <person name="Zheng Y."/>
            <person name="Sakai Y."/>
            <person name="Toyoda A."/>
            <person name="Minakuchi Y."/>
            <person name="Abe K."/>
            <person name="Yokota A."/>
            <person name="Yabe S."/>
        </authorList>
    </citation>
    <scope>NUCLEOTIDE SEQUENCE [LARGE SCALE GENOMIC DNA]</scope>
    <source>
        <strain evidence="3">Uno16</strain>
    </source>
</reference>
<dbReference type="InterPro" id="IPR051540">
    <property type="entry name" value="S-2-haloacid_dehalogenase"/>
</dbReference>
<gene>
    <name evidence="2" type="ORF">KDA_01200</name>
</gene>
<dbReference type="PANTHER" id="PTHR43316:SF3">
    <property type="entry name" value="HALOACID DEHALOGENASE, TYPE II (AFU_ORTHOLOGUE AFUA_2G07750)-RELATED"/>
    <property type="match status" value="1"/>
</dbReference>
<dbReference type="InterPro" id="IPR036412">
    <property type="entry name" value="HAD-like_sf"/>
</dbReference>
<protein>
    <submittedName>
        <fullName evidence="2">Haloacid dehalogenase</fullName>
    </submittedName>
</protein>
<proteinExistence type="predicted"/>
<dbReference type="InterPro" id="IPR023214">
    <property type="entry name" value="HAD_sf"/>
</dbReference>
<dbReference type="GO" id="GO:0016787">
    <property type="term" value="F:hydrolase activity"/>
    <property type="evidence" value="ECO:0007669"/>
    <property type="project" value="UniProtKB-KW"/>
</dbReference>
<evidence type="ECO:0000313" key="3">
    <source>
        <dbReference type="Proteomes" id="UP000287171"/>
    </source>
</evidence>
<sequence>MRYDAIIFDLFGTLVDNLPAAAFKQTLTQIATILRVPAPELISLWRGELWQRRVRGEFASLPETYNYVCNTFGVTVSESQIEEAVKVRFDYSRRSLAPRVDTVETLRTLKAAGYAIGLISDCSMEIPQLWDKSALAPLIDVPLFSCAVKLKKPDPHIYALAHERLDIPAERCLYVGDGGSRELTGATATGMQAVLIYAPYETFKGHSEHQEEVDGWQGPKISAIREILTIVDETLLS</sequence>
<dbReference type="PRINTS" id="PR00413">
    <property type="entry name" value="HADHALOGNASE"/>
</dbReference>
<dbReference type="Pfam" id="PF00702">
    <property type="entry name" value="Hydrolase"/>
    <property type="match status" value="1"/>
</dbReference>